<sequence>MGKGFNNYMTKKFFHPGNKENLKRVWMAEQKADFEKKKQEELLTQYQREQDMYANRALLGDEKAKVGLSFMYDPPPGARKEYKFEWQRKYNAPREEYLKGNEAIMDQPFGIEVRNVRCIKCHKWGHVNTDRECPLFSVNCTMEPPQRTSVSEETADEDPEVAFFKSLTSKQKKKLIK</sequence>
<dbReference type="EMBL" id="KB095905">
    <property type="protein sequence ID" value="ESO09885.1"/>
    <property type="molecule type" value="Genomic_DNA"/>
</dbReference>
<dbReference type="eggNOG" id="KOG3794">
    <property type="taxonomic scope" value="Eukaryota"/>
</dbReference>
<dbReference type="KEGG" id="hro:HELRODRAFT_156362"/>
<dbReference type="InterPro" id="IPR040014">
    <property type="entry name" value="CIR1"/>
</dbReference>
<dbReference type="SMART" id="SM01083">
    <property type="entry name" value="Cir_N"/>
    <property type="match status" value="1"/>
</dbReference>
<dbReference type="OrthoDB" id="6253837at2759"/>
<evidence type="ECO:0000313" key="4">
    <source>
        <dbReference type="Proteomes" id="UP000015101"/>
    </source>
</evidence>
<reference evidence="3" key="3">
    <citation type="submission" date="2015-06" db="UniProtKB">
        <authorList>
            <consortium name="EnsemblMetazoa"/>
        </authorList>
    </citation>
    <scope>IDENTIFICATION</scope>
</reference>
<dbReference type="CTD" id="20197542"/>
<dbReference type="GO" id="GO:0003714">
    <property type="term" value="F:transcription corepressor activity"/>
    <property type="evidence" value="ECO:0007669"/>
    <property type="project" value="InterPro"/>
</dbReference>
<dbReference type="PANTHER" id="PTHR13151:SF2">
    <property type="entry name" value="COREPRESSOR INTERACTING WITH RBPJ 1"/>
    <property type="match status" value="1"/>
</dbReference>
<dbReference type="InParanoid" id="T1ELU2"/>
<accession>T1ELU2</accession>
<evidence type="ECO:0000313" key="2">
    <source>
        <dbReference type="EMBL" id="ESO09885.1"/>
    </source>
</evidence>
<keyword evidence="4" id="KW-1185">Reference proteome</keyword>
<name>T1ELU2_HELRO</name>
<feature type="domain" description="CBF1-interacting co-repressor CIR N-terminal" evidence="1">
    <location>
        <begin position="13"/>
        <end position="49"/>
    </location>
</feature>
<dbReference type="RefSeq" id="XP_009011699.1">
    <property type="nucleotide sequence ID" value="XM_009013451.1"/>
</dbReference>
<dbReference type="PANTHER" id="PTHR13151">
    <property type="entry name" value="CBF1 INTERACTING COREPRESSOR CIR"/>
    <property type="match status" value="1"/>
</dbReference>
<dbReference type="EnsemblMetazoa" id="HelroT156362">
    <property type="protein sequence ID" value="HelroP156362"/>
    <property type="gene ID" value="HelroG156362"/>
</dbReference>
<reference evidence="2 4" key="2">
    <citation type="journal article" date="2013" name="Nature">
        <title>Insights into bilaterian evolution from three spiralian genomes.</title>
        <authorList>
            <person name="Simakov O."/>
            <person name="Marletaz F."/>
            <person name="Cho S.J."/>
            <person name="Edsinger-Gonzales E."/>
            <person name="Havlak P."/>
            <person name="Hellsten U."/>
            <person name="Kuo D.H."/>
            <person name="Larsson T."/>
            <person name="Lv J."/>
            <person name="Arendt D."/>
            <person name="Savage R."/>
            <person name="Osoegawa K."/>
            <person name="de Jong P."/>
            <person name="Grimwood J."/>
            <person name="Chapman J.A."/>
            <person name="Shapiro H."/>
            <person name="Aerts A."/>
            <person name="Otillar R.P."/>
            <person name="Terry A.Y."/>
            <person name="Boore J.L."/>
            <person name="Grigoriev I.V."/>
            <person name="Lindberg D.R."/>
            <person name="Seaver E.C."/>
            <person name="Weisblat D.A."/>
            <person name="Putnam N.H."/>
            <person name="Rokhsar D.S."/>
        </authorList>
    </citation>
    <scope>NUCLEOTIDE SEQUENCE</scope>
</reference>
<evidence type="ECO:0000313" key="3">
    <source>
        <dbReference type="EnsemblMetazoa" id="HelroP156362"/>
    </source>
</evidence>
<dbReference type="Proteomes" id="UP000015101">
    <property type="component" value="Unassembled WGS sequence"/>
</dbReference>
<dbReference type="InterPro" id="IPR019339">
    <property type="entry name" value="CIR_N_dom"/>
</dbReference>
<dbReference type="OMA" id="YQAPRES"/>
<reference evidence="4" key="1">
    <citation type="submission" date="2012-12" db="EMBL/GenBank/DDBJ databases">
        <authorList>
            <person name="Hellsten U."/>
            <person name="Grimwood J."/>
            <person name="Chapman J.A."/>
            <person name="Shapiro H."/>
            <person name="Aerts A."/>
            <person name="Otillar R.P."/>
            <person name="Terry A.Y."/>
            <person name="Boore J.L."/>
            <person name="Simakov O."/>
            <person name="Marletaz F."/>
            <person name="Cho S.-J."/>
            <person name="Edsinger-Gonzales E."/>
            <person name="Havlak P."/>
            <person name="Kuo D.-H."/>
            <person name="Larsson T."/>
            <person name="Lv J."/>
            <person name="Arendt D."/>
            <person name="Savage R."/>
            <person name="Osoegawa K."/>
            <person name="de Jong P."/>
            <person name="Lindberg D.R."/>
            <person name="Seaver E.C."/>
            <person name="Weisblat D.A."/>
            <person name="Putnam N.H."/>
            <person name="Grigoriev I.V."/>
            <person name="Rokhsar D.S."/>
        </authorList>
    </citation>
    <scope>NUCLEOTIDE SEQUENCE</scope>
</reference>
<proteinExistence type="predicted"/>
<evidence type="ECO:0000259" key="1">
    <source>
        <dbReference type="SMART" id="SM01083"/>
    </source>
</evidence>
<dbReference type="Pfam" id="PF10197">
    <property type="entry name" value="Cir_N"/>
    <property type="match status" value="1"/>
</dbReference>
<dbReference type="AlphaFoldDB" id="T1ELU2"/>
<gene>
    <name evidence="3" type="primary">20197542</name>
    <name evidence="2" type="ORF">HELRODRAFT_156362</name>
</gene>
<dbReference type="HOGENOM" id="CLU_035642_0_1_1"/>
<protein>
    <recommendedName>
        <fullName evidence="1">CBF1-interacting co-repressor CIR N-terminal domain-containing protein</fullName>
    </recommendedName>
</protein>
<dbReference type="STRING" id="6412.T1ELU2"/>
<dbReference type="EMBL" id="AMQM01002833">
    <property type="status" value="NOT_ANNOTATED_CDS"/>
    <property type="molecule type" value="Genomic_DNA"/>
</dbReference>
<dbReference type="GeneID" id="20197542"/>
<organism evidence="3 4">
    <name type="scientific">Helobdella robusta</name>
    <name type="common">Californian leech</name>
    <dbReference type="NCBI Taxonomy" id="6412"/>
    <lineage>
        <taxon>Eukaryota</taxon>
        <taxon>Metazoa</taxon>
        <taxon>Spiralia</taxon>
        <taxon>Lophotrochozoa</taxon>
        <taxon>Annelida</taxon>
        <taxon>Clitellata</taxon>
        <taxon>Hirudinea</taxon>
        <taxon>Rhynchobdellida</taxon>
        <taxon>Glossiphoniidae</taxon>
        <taxon>Helobdella</taxon>
    </lineage>
</organism>